<gene>
    <name evidence="2" type="ORF">FNL39_101552</name>
</gene>
<comment type="caution">
    <text evidence="2">The sequence shown here is derived from an EMBL/GenBank/DDBJ whole genome shotgun (WGS) entry which is preliminary data.</text>
</comment>
<dbReference type="EMBL" id="VMSD01000001">
    <property type="protein sequence ID" value="KAF0849116.1"/>
    <property type="molecule type" value="Genomic_DNA"/>
</dbReference>
<evidence type="ECO:0000313" key="3">
    <source>
        <dbReference type="Proteomes" id="UP000798951"/>
    </source>
</evidence>
<keyword evidence="1" id="KW-0472">Membrane</keyword>
<organism evidence="2 3">
    <name type="scientific">Nocardia caishijiensis</name>
    <dbReference type="NCBI Taxonomy" id="184756"/>
    <lineage>
        <taxon>Bacteria</taxon>
        <taxon>Bacillati</taxon>
        <taxon>Actinomycetota</taxon>
        <taxon>Actinomycetes</taxon>
        <taxon>Mycobacteriales</taxon>
        <taxon>Nocardiaceae</taxon>
        <taxon>Nocardia</taxon>
    </lineage>
</organism>
<keyword evidence="1" id="KW-0812">Transmembrane</keyword>
<sequence>MVLTSLAAAQVAVARRWVFPEGTATLLFVLTGLVIGVLLLGPWLETDPNLPRTASWRWRICYVVSVVLCLVTATVAVLLAAAFAMFGAWAWVPAEDALEPLPEGVVVRESANLGCTPRSSNSDCTRRFVIDQPGASADDISGRLRQVLSETRACAFEHRTRREIDYWWGTCPVSGWPLDRHETAVSITTTGPTAVTLDLSYLDDW</sequence>
<name>A0ABQ6YUH5_9NOCA</name>
<dbReference type="RefSeq" id="WP_157101834.1">
    <property type="nucleotide sequence ID" value="NZ_VMSD01000001.1"/>
</dbReference>
<feature type="transmembrane region" description="Helical" evidence="1">
    <location>
        <begin position="62"/>
        <end position="92"/>
    </location>
</feature>
<reference evidence="2 3" key="1">
    <citation type="submission" date="2019-07" db="EMBL/GenBank/DDBJ databases">
        <title>Genomic Encyclopedia of Type Strains, Phase IV (KMG-IV): sequencing the most valuable type-strain genomes for metagenomic binning, comparative biology and taxonomic classification.</title>
        <authorList>
            <person name="Goeker M."/>
        </authorList>
    </citation>
    <scope>NUCLEOTIDE SEQUENCE [LARGE SCALE GENOMIC DNA]</scope>
    <source>
        <strain evidence="2 3">DSM 44831</strain>
    </source>
</reference>
<evidence type="ECO:0000256" key="1">
    <source>
        <dbReference type="SAM" id="Phobius"/>
    </source>
</evidence>
<feature type="transmembrane region" description="Helical" evidence="1">
    <location>
        <begin position="24"/>
        <end position="41"/>
    </location>
</feature>
<keyword evidence="3" id="KW-1185">Reference proteome</keyword>
<protein>
    <submittedName>
        <fullName evidence="2">Uncharacterized protein</fullName>
    </submittedName>
</protein>
<proteinExistence type="predicted"/>
<dbReference type="Proteomes" id="UP000798951">
    <property type="component" value="Unassembled WGS sequence"/>
</dbReference>
<evidence type="ECO:0000313" key="2">
    <source>
        <dbReference type="EMBL" id="KAF0849116.1"/>
    </source>
</evidence>
<accession>A0ABQ6YUH5</accession>
<keyword evidence="1" id="KW-1133">Transmembrane helix</keyword>